<keyword evidence="5" id="KW-1185">Reference proteome</keyword>
<gene>
    <name evidence="3" type="ORF">PTTG_27952</name>
</gene>
<name>A0A180GFK6_PUCT1</name>
<evidence type="ECO:0008006" key="6">
    <source>
        <dbReference type="Google" id="ProtNLM"/>
    </source>
</evidence>
<reference evidence="3" key="1">
    <citation type="submission" date="2009-11" db="EMBL/GenBank/DDBJ databases">
        <authorList>
            <consortium name="The Broad Institute Genome Sequencing Platform"/>
            <person name="Ward D."/>
            <person name="Feldgarden M."/>
            <person name="Earl A."/>
            <person name="Young S.K."/>
            <person name="Zeng Q."/>
            <person name="Koehrsen M."/>
            <person name="Alvarado L."/>
            <person name="Berlin A."/>
            <person name="Bochicchio J."/>
            <person name="Borenstein D."/>
            <person name="Chapman S.B."/>
            <person name="Chen Z."/>
            <person name="Engels R."/>
            <person name="Freedman E."/>
            <person name="Gellesch M."/>
            <person name="Goldberg J."/>
            <person name="Griggs A."/>
            <person name="Gujja S."/>
            <person name="Heilman E."/>
            <person name="Heiman D."/>
            <person name="Hepburn T."/>
            <person name="Howarth C."/>
            <person name="Jen D."/>
            <person name="Larson L."/>
            <person name="Lewis B."/>
            <person name="Mehta T."/>
            <person name="Park D."/>
            <person name="Pearson M."/>
            <person name="Roberts A."/>
            <person name="Saif S."/>
            <person name="Shea T."/>
            <person name="Shenoy N."/>
            <person name="Sisk P."/>
            <person name="Stolte C."/>
            <person name="Sykes S."/>
            <person name="Thomson T."/>
            <person name="Walk T."/>
            <person name="White J."/>
            <person name="Yandava C."/>
            <person name="Izard J."/>
            <person name="Baranova O.V."/>
            <person name="Blanton J.M."/>
            <person name="Tanner A.C."/>
            <person name="Dewhirst F.E."/>
            <person name="Haas B."/>
            <person name="Nusbaum C."/>
            <person name="Birren B."/>
        </authorList>
    </citation>
    <scope>NUCLEOTIDE SEQUENCE [LARGE SCALE GENOMIC DNA]</scope>
    <source>
        <strain evidence="3">1-1 BBBD Race 1</strain>
    </source>
</reference>
<reference evidence="4" key="4">
    <citation type="submission" date="2025-05" db="UniProtKB">
        <authorList>
            <consortium name="EnsemblFungi"/>
        </authorList>
    </citation>
    <scope>IDENTIFICATION</scope>
    <source>
        <strain evidence="4">isolate 1-1 / race 1 (BBBD)</strain>
    </source>
</reference>
<protein>
    <recommendedName>
        <fullName evidence="6">Secreted protein</fullName>
    </recommendedName>
</protein>
<feature type="signal peptide" evidence="2">
    <location>
        <begin position="1"/>
        <end position="25"/>
    </location>
</feature>
<reference evidence="4 5" key="3">
    <citation type="journal article" date="2017" name="G3 (Bethesda)">
        <title>Comparative analysis highlights variable genome content of wheat rusts and divergence of the mating loci.</title>
        <authorList>
            <person name="Cuomo C.A."/>
            <person name="Bakkeren G."/>
            <person name="Khalil H.B."/>
            <person name="Panwar V."/>
            <person name="Joly D."/>
            <person name="Linning R."/>
            <person name="Sakthikumar S."/>
            <person name="Song X."/>
            <person name="Adiconis X."/>
            <person name="Fan L."/>
            <person name="Goldberg J.M."/>
            <person name="Levin J.Z."/>
            <person name="Young S."/>
            <person name="Zeng Q."/>
            <person name="Anikster Y."/>
            <person name="Bruce M."/>
            <person name="Wang M."/>
            <person name="Yin C."/>
            <person name="McCallum B."/>
            <person name="Szabo L.J."/>
            <person name="Hulbert S."/>
            <person name="Chen X."/>
            <person name="Fellers J.P."/>
        </authorList>
    </citation>
    <scope>NUCLEOTIDE SEQUENCE</scope>
    <source>
        <strain evidence="4">isolate 1-1 / race 1 (BBBD)</strain>
        <strain evidence="5">Isolate 1-1 / race 1 (BBBD)</strain>
    </source>
</reference>
<dbReference type="VEuPathDB" id="FungiDB:PTTG_27952"/>
<keyword evidence="2" id="KW-0732">Signal</keyword>
<evidence type="ECO:0000313" key="4">
    <source>
        <dbReference type="EnsemblFungi" id="PTTG_27952-t43_1-p1"/>
    </source>
</evidence>
<accession>A0A180GFK6</accession>
<proteinExistence type="predicted"/>
<sequence length="141" mass="15366">MTMVSGKVKMLIVLLQAAMPISGLATGPNRLSITLDKPQPPNSVLENTADTARRSTTESLDPVLALSHPSNTVQRLKKRSVSESIKVWKISIAQRLSEMALPSNHGENVDTLSINLVWMNGVLLPLKKLHAPFADAHPKRS</sequence>
<feature type="region of interest" description="Disordered" evidence="1">
    <location>
        <begin position="37"/>
        <end position="59"/>
    </location>
</feature>
<reference evidence="3" key="2">
    <citation type="submission" date="2016-05" db="EMBL/GenBank/DDBJ databases">
        <title>Comparative analysis highlights variable genome content of wheat rusts and divergence of the mating loci.</title>
        <authorList>
            <person name="Cuomo C.A."/>
            <person name="Bakkeren G."/>
            <person name="Szabo L."/>
            <person name="Khalil H."/>
            <person name="Joly D."/>
            <person name="Goldberg J."/>
            <person name="Young S."/>
            <person name="Zeng Q."/>
            <person name="Fellers J."/>
        </authorList>
    </citation>
    <scope>NUCLEOTIDE SEQUENCE [LARGE SCALE GENOMIC DNA]</scope>
    <source>
        <strain evidence="3">1-1 BBBD Race 1</strain>
    </source>
</reference>
<dbReference type="AlphaFoldDB" id="A0A180GFK6"/>
<organism evidence="3">
    <name type="scientific">Puccinia triticina (isolate 1-1 / race 1 (BBBD))</name>
    <name type="common">Brown leaf rust fungus</name>
    <dbReference type="NCBI Taxonomy" id="630390"/>
    <lineage>
        <taxon>Eukaryota</taxon>
        <taxon>Fungi</taxon>
        <taxon>Dikarya</taxon>
        <taxon>Basidiomycota</taxon>
        <taxon>Pucciniomycotina</taxon>
        <taxon>Pucciniomycetes</taxon>
        <taxon>Pucciniales</taxon>
        <taxon>Pucciniaceae</taxon>
        <taxon>Puccinia</taxon>
    </lineage>
</organism>
<dbReference type="EnsemblFungi" id="PTTG_27952-t43_1">
    <property type="protein sequence ID" value="PTTG_27952-t43_1-p1"/>
    <property type="gene ID" value="PTTG_27952"/>
</dbReference>
<dbReference type="EMBL" id="ADAS02000080">
    <property type="protein sequence ID" value="OAV91470.1"/>
    <property type="molecule type" value="Genomic_DNA"/>
</dbReference>
<evidence type="ECO:0000313" key="3">
    <source>
        <dbReference type="EMBL" id="OAV91470.1"/>
    </source>
</evidence>
<evidence type="ECO:0000313" key="5">
    <source>
        <dbReference type="Proteomes" id="UP000005240"/>
    </source>
</evidence>
<evidence type="ECO:0000256" key="1">
    <source>
        <dbReference type="SAM" id="MobiDB-lite"/>
    </source>
</evidence>
<feature type="non-terminal residue" evidence="3">
    <location>
        <position position="1"/>
    </location>
</feature>
<feature type="chain" id="PRO_5008109869" description="Secreted protein" evidence="2">
    <location>
        <begin position="26"/>
        <end position="141"/>
    </location>
</feature>
<dbReference type="Proteomes" id="UP000005240">
    <property type="component" value="Unassembled WGS sequence"/>
</dbReference>
<evidence type="ECO:0000256" key="2">
    <source>
        <dbReference type="SAM" id="SignalP"/>
    </source>
</evidence>